<keyword evidence="2 7" id="KW-0813">Transport</keyword>
<dbReference type="InterPro" id="IPR008969">
    <property type="entry name" value="CarboxyPept-like_regulatory"/>
</dbReference>
<keyword evidence="11" id="KW-0675">Receptor</keyword>
<dbReference type="InterPro" id="IPR041700">
    <property type="entry name" value="OMP_b-brl_3"/>
</dbReference>
<protein>
    <submittedName>
        <fullName evidence="11">TonB-dependent receptor</fullName>
    </submittedName>
</protein>
<dbReference type="PANTHER" id="PTHR40980">
    <property type="entry name" value="PLUG DOMAIN-CONTAINING PROTEIN"/>
    <property type="match status" value="1"/>
</dbReference>
<feature type="domain" description="TonB-dependent receptor plug" evidence="9">
    <location>
        <begin position="130"/>
        <end position="233"/>
    </location>
</feature>
<evidence type="ECO:0000256" key="8">
    <source>
        <dbReference type="SAM" id="SignalP"/>
    </source>
</evidence>
<dbReference type="Gene3D" id="2.40.170.20">
    <property type="entry name" value="TonB-dependent receptor, beta-barrel domain"/>
    <property type="match status" value="1"/>
</dbReference>
<keyword evidence="3 7" id="KW-1134">Transmembrane beta strand</keyword>
<gene>
    <name evidence="11" type="ORF">SAMN06265348_112166</name>
</gene>
<dbReference type="Gene3D" id="2.60.40.1120">
    <property type="entry name" value="Carboxypeptidase-like, regulatory domain"/>
    <property type="match status" value="1"/>
</dbReference>
<dbReference type="Proteomes" id="UP000320300">
    <property type="component" value="Unassembled WGS sequence"/>
</dbReference>
<feature type="chain" id="PRO_5021751742" evidence="8">
    <location>
        <begin position="21"/>
        <end position="921"/>
    </location>
</feature>
<feature type="signal peptide" evidence="8">
    <location>
        <begin position="1"/>
        <end position="20"/>
    </location>
</feature>
<dbReference type="RefSeq" id="WP_142530366.1">
    <property type="nucleotide sequence ID" value="NZ_CBCSJO010000011.1"/>
</dbReference>
<evidence type="ECO:0000256" key="5">
    <source>
        <dbReference type="ARBA" id="ARBA00023136"/>
    </source>
</evidence>
<dbReference type="PANTHER" id="PTHR40980:SF4">
    <property type="entry name" value="TONB-DEPENDENT RECEPTOR-LIKE BETA-BARREL DOMAIN-CONTAINING PROTEIN"/>
    <property type="match status" value="1"/>
</dbReference>
<dbReference type="EMBL" id="FXTN01000012">
    <property type="protein sequence ID" value="SMO95589.1"/>
    <property type="molecule type" value="Genomic_DNA"/>
</dbReference>
<dbReference type="OrthoDB" id="8727862at2"/>
<proteinExistence type="inferred from homology"/>
<accession>A0A521FHN8</accession>
<comment type="subcellular location">
    <subcellularLocation>
        <location evidence="1 7">Cell outer membrane</location>
        <topology evidence="1 7">Multi-pass membrane protein</topology>
    </subcellularLocation>
</comment>
<dbReference type="InterPro" id="IPR036942">
    <property type="entry name" value="Beta-barrel_TonB_sf"/>
</dbReference>
<comment type="similarity">
    <text evidence="7">Belongs to the TonB-dependent receptor family.</text>
</comment>
<keyword evidence="8" id="KW-0732">Signal</keyword>
<dbReference type="Pfam" id="PF13715">
    <property type="entry name" value="CarbopepD_reg_2"/>
    <property type="match status" value="1"/>
</dbReference>
<dbReference type="InterPro" id="IPR039426">
    <property type="entry name" value="TonB-dep_rcpt-like"/>
</dbReference>
<dbReference type="PROSITE" id="PS52016">
    <property type="entry name" value="TONB_DEPENDENT_REC_3"/>
    <property type="match status" value="1"/>
</dbReference>
<evidence type="ECO:0000313" key="11">
    <source>
        <dbReference type="EMBL" id="SMO95589.1"/>
    </source>
</evidence>
<evidence type="ECO:0000256" key="2">
    <source>
        <dbReference type="ARBA" id="ARBA00022448"/>
    </source>
</evidence>
<keyword evidence="5 7" id="KW-0472">Membrane</keyword>
<evidence type="ECO:0000259" key="10">
    <source>
        <dbReference type="Pfam" id="PF14905"/>
    </source>
</evidence>
<evidence type="ECO:0000256" key="1">
    <source>
        <dbReference type="ARBA" id="ARBA00004571"/>
    </source>
</evidence>
<evidence type="ECO:0000259" key="9">
    <source>
        <dbReference type="Pfam" id="PF07715"/>
    </source>
</evidence>
<feature type="domain" description="Outer membrane protein beta-barrel" evidence="10">
    <location>
        <begin position="567"/>
        <end position="879"/>
    </location>
</feature>
<dbReference type="AlphaFoldDB" id="A0A521FHN8"/>
<dbReference type="Pfam" id="PF07715">
    <property type="entry name" value="Plug"/>
    <property type="match status" value="1"/>
</dbReference>
<dbReference type="CDD" id="cd01347">
    <property type="entry name" value="ligand_gated_channel"/>
    <property type="match status" value="1"/>
</dbReference>
<dbReference type="Gene3D" id="2.170.130.10">
    <property type="entry name" value="TonB-dependent receptor, plug domain"/>
    <property type="match status" value="1"/>
</dbReference>
<organism evidence="11 12">
    <name type="scientific">Pedobacter westerhofensis</name>
    <dbReference type="NCBI Taxonomy" id="425512"/>
    <lineage>
        <taxon>Bacteria</taxon>
        <taxon>Pseudomonadati</taxon>
        <taxon>Bacteroidota</taxon>
        <taxon>Sphingobacteriia</taxon>
        <taxon>Sphingobacteriales</taxon>
        <taxon>Sphingobacteriaceae</taxon>
        <taxon>Pedobacter</taxon>
    </lineage>
</organism>
<dbReference type="Pfam" id="PF14905">
    <property type="entry name" value="OMP_b-brl_3"/>
    <property type="match status" value="1"/>
</dbReference>
<reference evidence="11 12" key="1">
    <citation type="submission" date="2017-05" db="EMBL/GenBank/DDBJ databases">
        <authorList>
            <person name="Varghese N."/>
            <person name="Submissions S."/>
        </authorList>
    </citation>
    <scope>NUCLEOTIDE SEQUENCE [LARGE SCALE GENOMIC DNA]</scope>
    <source>
        <strain evidence="11 12">DSM 19036</strain>
    </source>
</reference>
<evidence type="ECO:0000256" key="6">
    <source>
        <dbReference type="ARBA" id="ARBA00023237"/>
    </source>
</evidence>
<keyword evidence="12" id="KW-1185">Reference proteome</keyword>
<name>A0A521FHN8_9SPHI</name>
<dbReference type="GO" id="GO:0009279">
    <property type="term" value="C:cell outer membrane"/>
    <property type="evidence" value="ECO:0007669"/>
    <property type="project" value="UniProtKB-SubCell"/>
</dbReference>
<evidence type="ECO:0000256" key="7">
    <source>
        <dbReference type="PROSITE-ProRule" id="PRU01360"/>
    </source>
</evidence>
<dbReference type="InterPro" id="IPR037066">
    <property type="entry name" value="Plug_dom_sf"/>
</dbReference>
<keyword evidence="4 7" id="KW-0812">Transmembrane</keyword>
<dbReference type="SUPFAM" id="SSF49464">
    <property type="entry name" value="Carboxypeptidase regulatory domain-like"/>
    <property type="match status" value="1"/>
</dbReference>
<evidence type="ECO:0000313" key="12">
    <source>
        <dbReference type="Proteomes" id="UP000320300"/>
    </source>
</evidence>
<evidence type="ECO:0000256" key="3">
    <source>
        <dbReference type="ARBA" id="ARBA00022452"/>
    </source>
</evidence>
<dbReference type="InterPro" id="IPR012910">
    <property type="entry name" value="Plug_dom"/>
</dbReference>
<evidence type="ECO:0000256" key="4">
    <source>
        <dbReference type="ARBA" id="ARBA00022692"/>
    </source>
</evidence>
<keyword evidence="6 7" id="KW-0998">Cell outer membrane</keyword>
<dbReference type="SUPFAM" id="SSF56935">
    <property type="entry name" value="Porins"/>
    <property type="match status" value="1"/>
</dbReference>
<sequence length="921" mass="103230">MKPILKTIFCLFLSVTVAKASNIKGHVYDQKTGEPMIGASVRLENTDRAILTGLDGSFEFKKVNAGPATLRVSYISYKTFSKQIAILKEDNPSINVYLVEQGGSDLNEISISAKHDGATENTARRLEQKSMTVMNVVSGRAMEISPDLTVANAIQRVSGVSVERSNNGDGQYAILRGMDKRYNYTLVNGIKIPSPDNKFRYVPLDIFPVELLERLEIYKSLTPNMEGDAVGGVVNMVMKDAPAKLQINANLASGYSQMFFDRKFLGFDAGSVNYKSPYELNGRSYNAKTSDFSTGVVDYKAKQPAPNLVGGLSIGQRFLNNKLGVLIAGSYQNTYRGTNSTFFNTSVVDDDKISRITSMDYRQYSEQQKRYGLHGKVDYTLNENNKLSWVNSYVNLTNIQTRDVLTTNFSNADYNAAAGNAQITYNTRSRLTEQQIYNSTLHGEHKMIPGKLKVDWSAVYSSAKNDVPDETSVTLNGLRTNFNETRTTASSMTHRWSRNTDEDKAGYLNLTYTAEIAGTKVDFTGGGLYRDKQRSSFYNNYTFKPSVPASLYGVVFNNYYDIAWDVQNPQGAIANSLTYNASEKTTAGYGMFNFKVNKLEVIGGARVEHTNQGYELLFPAGEANPVGSQVYTDLLPSLNLKYGLTDKQNLRASYFRSLNRPGFYEVVPSKVVTEEYQERGNPDLKRAIADNFDLRYELFPNSSDQLLVGAFFKNIKDPIEYTIQADATRGQDQYYSPGNFGNAKNYGLELDYIKFFNKFGFKANYTYTHSKITTDKTQRIRNAVSGDVETIIVQQSRPLYGQAAHIGNLSLLYKDTKHGWDAQLAGSYTGERINTVSQFVDNDIWQKGFIQMDASVEKKFKNNLSIFIKAGNLLNTPTELFIKGTNTENTGLPKQDLNSNETLIRKDFYEQTYLLGVRYKL</sequence>